<dbReference type="InterPro" id="IPR036986">
    <property type="entry name" value="S4_RNA-bd_sf"/>
</dbReference>
<gene>
    <name evidence="3" type="ORF">HCN83_02395</name>
</gene>
<dbReference type="PANTHER" id="PTHR13633:SF3">
    <property type="entry name" value="MITOCHONDRIAL TRANSCRIPTION RESCUE FACTOR 1"/>
    <property type="match status" value="1"/>
</dbReference>
<accession>A0A969PN35</accession>
<keyword evidence="4" id="KW-1185">Reference proteome</keyword>
<dbReference type="InterPro" id="IPR002942">
    <property type="entry name" value="S4_RNA-bd"/>
</dbReference>
<reference evidence="3 4" key="1">
    <citation type="submission" date="2020-03" db="EMBL/GenBank/DDBJ databases">
        <title>Assessment of the enzymatic potential of alkaline-tolerant lipase obtained from Bacillus luteus H11 (technogenic soil) for the bioremediation of saline soils contaminated with petroleum substances.</title>
        <authorList>
            <person name="Kalwasinska A."/>
        </authorList>
    </citation>
    <scope>NUCLEOTIDE SEQUENCE [LARGE SCALE GENOMIC DNA]</scope>
    <source>
        <strain evidence="3 4">H11</strain>
    </source>
</reference>
<protein>
    <submittedName>
        <fullName evidence="3">RNA-binding protein</fullName>
    </submittedName>
</protein>
<dbReference type="AlphaFoldDB" id="A0A969PN35"/>
<proteinExistence type="predicted"/>
<dbReference type="RefSeq" id="WP_168004718.1">
    <property type="nucleotide sequence ID" value="NZ_JAATHJ010000002.1"/>
</dbReference>
<evidence type="ECO:0000259" key="2">
    <source>
        <dbReference type="SMART" id="SM00363"/>
    </source>
</evidence>
<dbReference type="EMBL" id="JAATHJ010000002">
    <property type="protein sequence ID" value="NJP36435.1"/>
    <property type="molecule type" value="Genomic_DNA"/>
</dbReference>
<dbReference type="Gene3D" id="3.10.290.10">
    <property type="entry name" value="RNA-binding S4 domain"/>
    <property type="match status" value="1"/>
</dbReference>
<evidence type="ECO:0000313" key="4">
    <source>
        <dbReference type="Proteomes" id="UP000752012"/>
    </source>
</evidence>
<evidence type="ECO:0000256" key="1">
    <source>
        <dbReference type="PROSITE-ProRule" id="PRU00182"/>
    </source>
</evidence>
<organism evidence="3 4">
    <name type="scientific">Alkalicoccus luteus</name>
    <dbReference type="NCBI Taxonomy" id="1237094"/>
    <lineage>
        <taxon>Bacteria</taxon>
        <taxon>Bacillati</taxon>
        <taxon>Bacillota</taxon>
        <taxon>Bacilli</taxon>
        <taxon>Bacillales</taxon>
        <taxon>Bacillaceae</taxon>
        <taxon>Alkalicoccus</taxon>
    </lineage>
</organism>
<dbReference type="SUPFAM" id="SSF55174">
    <property type="entry name" value="Alpha-L RNA-binding motif"/>
    <property type="match status" value="1"/>
</dbReference>
<sequence length="260" mass="29442">MSLYEHFRRDEHPFIDQVTDWLGTVENEYRTKLTDFLDPRQQLIVTSLTGQGSSVRCAFLGGTDKAERRRALLYPDYIEPEKELFELAAFELDFPSKFVRLTHPQVLGALLSLGLKRGKFGDILISSDAIQFLTCQDTADYVEQHFREAGSAPVLPKRIDLSKLRFPEEESADIQVTVSSLRLDTVISELYRLSRAKTKPLIQQEKVKVNWKITDDPSFRLEAGDMISVRGMGRCKVVEIGGTTRKGNTVLKAEKIGSQS</sequence>
<name>A0A969PN35_9BACI</name>
<dbReference type="SMART" id="SM00363">
    <property type="entry name" value="S4"/>
    <property type="match status" value="1"/>
</dbReference>
<dbReference type="Pfam" id="PF01479">
    <property type="entry name" value="S4"/>
    <property type="match status" value="1"/>
</dbReference>
<dbReference type="Gene3D" id="3.30.70.330">
    <property type="match status" value="1"/>
</dbReference>
<comment type="caution">
    <text evidence="3">The sequence shown here is derived from an EMBL/GenBank/DDBJ whole genome shotgun (WGS) entry which is preliminary data.</text>
</comment>
<dbReference type="InterPro" id="IPR012677">
    <property type="entry name" value="Nucleotide-bd_a/b_plait_sf"/>
</dbReference>
<dbReference type="InterPro" id="IPR048443">
    <property type="entry name" value="RqcP2_N"/>
</dbReference>
<dbReference type="InterPro" id="IPR040591">
    <property type="entry name" value="RqcP2_RBD"/>
</dbReference>
<feature type="domain" description="RNA-binding S4" evidence="2">
    <location>
        <begin position="181"/>
        <end position="246"/>
    </location>
</feature>
<dbReference type="GO" id="GO:0003723">
    <property type="term" value="F:RNA binding"/>
    <property type="evidence" value="ECO:0007669"/>
    <property type="project" value="UniProtKB-KW"/>
</dbReference>
<evidence type="ECO:0000313" key="3">
    <source>
        <dbReference type="EMBL" id="NJP36435.1"/>
    </source>
</evidence>
<dbReference type="Pfam" id="PF17774">
    <property type="entry name" value="YlmH_RBD"/>
    <property type="match status" value="1"/>
</dbReference>
<dbReference type="Proteomes" id="UP000752012">
    <property type="component" value="Unassembled WGS sequence"/>
</dbReference>
<dbReference type="PROSITE" id="PS50889">
    <property type="entry name" value="S4"/>
    <property type="match status" value="1"/>
</dbReference>
<dbReference type="CDD" id="cd00165">
    <property type="entry name" value="S4"/>
    <property type="match status" value="1"/>
</dbReference>
<dbReference type="Pfam" id="PF21278">
    <property type="entry name" value="YlmH_1st"/>
    <property type="match status" value="1"/>
</dbReference>
<keyword evidence="1" id="KW-0694">RNA-binding</keyword>
<dbReference type="PANTHER" id="PTHR13633">
    <property type="entry name" value="MITOCHONDRIAL TRANSCRIPTION RESCUE FACTOR 1"/>
    <property type="match status" value="1"/>
</dbReference>
<dbReference type="Gene3D" id="3.30.1370.160">
    <property type="match status" value="1"/>
</dbReference>